<dbReference type="PROSITE" id="PS50240">
    <property type="entry name" value="TRYPSIN_DOM"/>
    <property type="match status" value="1"/>
</dbReference>
<evidence type="ECO:0000313" key="3">
    <source>
        <dbReference type="EMBL" id="CAA6828953.1"/>
    </source>
</evidence>
<dbReference type="InterPro" id="IPR025667">
    <property type="entry name" value="SprB_repeat"/>
</dbReference>
<dbReference type="InterPro" id="IPR001254">
    <property type="entry name" value="Trypsin_dom"/>
</dbReference>
<keyword evidence="1" id="KW-0732">Signal</keyword>
<sequence length="1631" mass="169112">MKIKKRPTYFITTSKNNKKRMQKISLLATLLFICSITAFAQINDGTMPKSFVPAFYLNQTIPVITTPALDMDVINQENTERDSKGILMFNTKIQPTSIELGTQGLWDKYPNGDQIWRTRVQAKDAKGLVLYFSNFRIPTGAKLYVYSIDKKEVLGGFTSENNQVSGQFALGPIYSDDVIVEYFEPARVAGQGQFTINGIGNMYRFAKTADNFGDSDPCEVNVNCSPEGTGKTQQRDAVARILVRVGNSAGWCSGAMVNNALQNCDRYFLTALHCALGTQGVNASIATSADFGQWIFYFNYQATACSSPSTQGVLANQSLTGCTMRAHSNGGGGSSGSDFLLLEINNTIPSSYNVFFAGWNATTAATTGGYGIHHPAGDIKKVSAFTTTTSSTGWNGSSLSSHWGLSWVSTTNGHGVTEGGSSGSPLFNNTGQIVGTLTGGSSFCTSPNNPDAYGKMSYHWTSNGAAANRQLKAWLDPSNSGITTLTGTYFPCTPSNSLDAGISNITNPLDSTTICDDPFAPEVILQNFGTSTLTSATIRYQVNTGAISTFSWTGALGSGATETVTLPFVTIPPGGAIFTFRAFTTNPNGGTDANTTNDETSVVSQYRTSTAAPYLEAFGAGTLPTDITISDQNGDGNTWGYNNTVNGFGAAATTGSMSIDNFATNFAGQYDWFFVPTLDLTNQTGTTLTFDVAYARYDATYSDTLIVAINSDCGTSYTPVYFEGGSDLATAPDQTPKFVPTAAQWRTETIDLSAYAGASHVRVAFINLSGYGQPVYVDNINIQTGTVVTGADAGISSITNPVDSTTICDDPFVPEVVVENFGTTTLTSATINYQVDAGTIGTFSWTGSIAPGATASVSLPLVTIPSGGAIFTFRAFTSNPNGGTDLNVNNDETSVVSQYRSTSALPYAEGFGGGVVPTDITLSDENSDGNVWEYDNTVNGYGTAIDVGCLQMDNFAANFAGEYDWFFVPTIDLTGQSGSSMTFDVAYARYDATYSDTLIVAINSDCGTTYTPVYFEGGSDLATAPDENGLFIPTAGEWRTETIDLSAYDGASHVRVAFINLSGYGQPIYVDNINIQAAVSCNLTGTITATADASCNTSSDGSVSIAASGGTPAYSYNIGTGNQTSGTFGGLSQGTYMITVTDNGTCSTTVGVSIGAPSVLTASLNSSSDVVCFGSATGTADVSSVGGTPAYSYNIGAGSQTSGLFTGLTANNYIVTVTDMNNCMSTIPLVIAEPTSALGATVTSAVDPTCNGTTDGSLSVGATGGTAPYSYNIGSGGQFSNAFTGLSSGAYTLSVTDGNGCMTTTSVSLVNPSLIASNVSVSSNYNGAQISCNGASDGAIIAAATGGTGALTYTWSNGQTGPLVTNLSATAYTVTITDANGCNTDVAVIVSEPSALSATATVNRAVSCNGGSDGIALVTATGGTGVTTAIWSNGQLGTTATNLTANTYTISITDANSCNTTTSVVVTAPTTALTGTVVDNGNGTATANAVGGTAGYSYQWDAAAGNQTTAMATGLVHNGTYAVTITDANGCTTVASVTVNIVGLDQIPNLAAFEVLPNPNVGTFQIQVNFTVAKESTVRLTNVLGQVLKEYSYSDASFSIPVELRDQASGVYFVILQTGAQSTTKKIVVTK</sequence>
<reference evidence="3" key="1">
    <citation type="submission" date="2020-01" db="EMBL/GenBank/DDBJ databases">
        <authorList>
            <person name="Meier V. D."/>
            <person name="Meier V D."/>
        </authorList>
    </citation>
    <scope>NUCLEOTIDE SEQUENCE</scope>
    <source>
        <strain evidence="3">HLG_WM_MAG_10</strain>
    </source>
</reference>
<proteinExistence type="predicted"/>
<dbReference type="GO" id="GO:0006508">
    <property type="term" value="P:proteolysis"/>
    <property type="evidence" value="ECO:0007669"/>
    <property type="project" value="InterPro"/>
</dbReference>
<accession>A0A6S6ULZ5</accession>
<evidence type="ECO:0000259" key="2">
    <source>
        <dbReference type="PROSITE" id="PS50240"/>
    </source>
</evidence>
<dbReference type="NCBIfam" id="TIGR04183">
    <property type="entry name" value="Por_Secre_tail"/>
    <property type="match status" value="1"/>
</dbReference>
<dbReference type="EMBL" id="CACVAQ010000450">
    <property type="protein sequence ID" value="CAA6828953.1"/>
    <property type="molecule type" value="Genomic_DNA"/>
</dbReference>
<dbReference type="Pfam" id="PF13573">
    <property type="entry name" value="SprB"/>
    <property type="match status" value="5"/>
</dbReference>
<dbReference type="Gene3D" id="2.40.10.10">
    <property type="entry name" value="Trypsin-like serine proteases"/>
    <property type="match status" value="2"/>
</dbReference>
<dbReference type="InterPro" id="IPR009003">
    <property type="entry name" value="Peptidase_S1_PA"/>
</dbReference>
<dbReference type="Gene3D" id="2.60.40.740">
    <property type="match status" value="3"/>
</dbReference>
<dbReference type="Gene3D" id="2.60.120.200">
    <property type="match status" value="2"/>
</dbReference>
<name>A0A6S6ULZ5_9BACT</name>
<evidence type="ECO:0000256" key="1">
    <source>
        <dbReference type="SAM" id="SignalP"/>
    </source>
</evidence>
<organism evidence="3">
    <name type="scientific">uncultured Aureispira sp</name>
    <dbReference type="NCBI Taxonomy" id="1331704"/>
    <lineage>
        <taxon>Bacteria</taxon>
        <taxon>Pseudomonadati</taxon>
        <taxon>Bacteroidota</taxon>
        <taxon>Saprospiria</taxon>
        <taxon>Saprospirales</taxon>
        <taxon>Saprospiraceae</taxon>
        <taxon>Aureispira</taxon>
        <taxon>environmental samples</taxon>
    </lineage>
</organism>
<dbReference type="GO" id="GO:0004252">
    <property type="term" value="F:serine-type endopeptidase activity"/>
    <property type="evidence" value="ECO:0007669"/>
    <property type="project" value="InterPro"/>
</dbReference>
<feature type="signal peptide" evidence="1">
    <location>
        <begin position="1"/>
        <end position="40"/>
    </location>
</feature>
<gene>
    <name evidence="3" type="ORF">HELGO_WM23286</name>
</gene>
<feature type="domain" description="Peptidase S1" evidence="2">
    <location>
        <begin position="195"/>
        <end position="480"/>
    </location>
</feature>
<dbReference type="InterPro" id="IPR026444">
    <property type="entry name" value="Secre_tail"/>
</dbReference>
<dbReference type="Pfam" id="PF18962">
    <property type="entry name" value="Por_Secre_tail"/>
    <property type="match status" value="1"/>
</dbReference>
<dbReference type="InterPro" id="IPR043504">
    <property type="entry name" value="Peptidase_S1_PA_chymotrypsin"/>
</dbReference>
<protein>
    <submittedName>
        <fullName evidence="3">Internalin, putative</fullName>
    </submittedName>
</protein>
<dbReference type="SUPFAM" id="SSF50494">
    <property type="entry name" value="Trypsin-like serine proteases"/>
    <property type="match status" value="1"/>
</dbReference>
<feature type="chain" id="PRO_5027939425" evidence="1">
    <location>
        <begin position="41"/>
        <end position="1631"/>
    </location>
</feature>